<sequence>MLAVQGLMDPTGPLTLFIGSFLASTLLPGGSEAMLLFAVHETPDSAFLFWTVATLGNTLGGLSSWLIGWWLVKRFPGRGLKKAEQQKALARVAKFGGPVLLFSWLPVVGDPLCLAAGWSGARILPALVYISIGKAARYAVLLGVINGLQG</sequence>
<dbReference type="EMBL" id="QFXD01000150">
    <property type="protein sequence ID" value="RDH90792.1"/>
    <property type="molecule type" value="Genomic_DNA"/>
</dbReference>
<protein>
    <submittedName>
        <fullName evidence="2">DedA family protein</fullName>
    </submittedName>
</protein>
<evidence type="ECO:0000256" key="1">
    <source>
        <dbReference type="SAM" id="Phobius"/>
    </source>
</evidence>
<gene>
    <name evidence="2" type="ORF">DIZ79_08130</name>
</gene>
<feature type="transmembrane region" description="Helical" evidence="1">
    <location>
        <begin position="47"/>
        <end position="72"/>
    </location>
</feature>
<evidence type="ECO:0000313" key="2">
    <source>
        <dbReference type="EMBL" id="RDH90792.1"/>
    </source>
</evidence>
<dbReference type="InterPro" id="IPR051311">
    <property type="entry name" value="DedA_domain"/>
</dbReference>
<dbReference type="PANTHER" id="PTHR42709:SF4">
    <property type="entry name" value="INNER MEMBRANE PROTEIN YQAA"/>
    <property type="match status" value="1"/>
</dbReference>
<comment type="caution">
    <text evidence="2">The sequence shown here is derived from an EMBL/GenBank/DDBJ whole genome shotgun (WGS) entry which is preliminary data.</text>
</comment>
<dbReference type="PANTHER" id="PTHR42709">
    <property type="entry name" value="ALKALINE PHOSPHATASE LIKE PROTEIN"/>
    <property type="match status" value="1"/>
</dbReference>
<dbReference type="AlphaFoldDB" id="A0A370DXA6"/>
<keyword evidence="1" id="KW-1133">Transmembrane helix</keyword>
<feature type="transmembrane region" description="Helical" evidence="1">
    <location>
        <begin position="7"/>
        <end position="27"/>
    </location>
</feature>
<name>A0A370DXA6_9GAMM</name>
<dbReference type="Proteomes" id="UP000255508">
    <property type="component" value="Unassembled WGS sequence"/>
</dbReference>
<keyword evidence="1" id="KW-0812">Transmembrane</keyword>
<keyword evidence="1" id="KW-0472">Membrane</keyword>
<reference evidence="2 3" key="1">
    <citation type="journal article" date="2018" name="ISME J.">
        <title>Endosymbiont genomes yield clues of tubeworm success.</title>
        <authorList>
            <person name="Li Y."/>
            <person name="Liles M.R."/>
            <person name="Halanych K.M."/>
        </authorList>
    </citation>
    <scope>NUCLEOTIDE SEQUENCE [LARGE SCALE GENOMIC DNA]</scope>
    <source>
        <strain evidence="2">A1422</strain>
    </source>
</reference>
<accession>A0A370DXA6</accession>
<evidence type="ECO:0000313" key="3">
    <source>
        <dbReference type="Proteomes" id="UP000255508"/>
    </source>
</evidence>
<organism evidence="2 3">
    <name type="scientific">endosymbiont of Lamellibrachia luymesi</name>
    <dbReference type="NCBI Taxonomy" id="2200907"/>
    <lineage>
        <taxon>Bacteria</taxon>
        <taxon>Pseudomonadati</taxon>
        <taxon>Pseudomonadota</taxon>
        <taxon>Gammaproteobacteria</taxon>
        <taxon>sulfur-oxidizing symbionts</taxon>
    </lineage>
</organism>
<proteinExistence type="predicted"/>